<dbReference type="PANTHER" id="PTHR30061:SF50">
    <property type="entry name" value="MALTOSE_MALTODEXTRIN-BINDING PERIPLASMIC PROTEIN"/>
    <property type="match status" value="1"/>
</dbReference>
<dbReference type="GO" id="GO:0042956">
    <property type="term" value="P:maltodextrin transmembrane transport"/>
    <property type="evidence" value="ECO:0007669"/>
    <property type="project" value="TreeGrafter"/>
</dbReference>
<evidence type="ECO:0000313" key="6">
    <source>
        <dbReference type="Proteomes" id="UP000216454"/>
    </source>
</evidence>
<dbReference type="EMBL" id="MWWQ01000010">
    <property type="protein sequence ID" value="OZG51067.1"/>
    <property type="molecule type" value="Genomic_DNA"/>
</dbReference>
<keyword evidence="3 4" id="KW-0732">Signal</keyword>
<dbReference type="SUPFAM" id="SSF53850">
    <property type="entry name" value="Periplasmic binding protein-like II"/>
    <property type="match status" value="1"/>
</dbReference>
<name>A0A261EW61_9BIFI</name>
<sequence>MNQNLKKAASIIAVTAMSMAGLAACGSKDKSGDAAKGGKVYYLNFKPEAEDAWKSLAAKYQSETGVETKVVTAASNTYESTLKSEMDKDEAPTLFQVNGPVGLATWESYCADMSDTEPYAQLNDQSVALKNSDGTVVAVPYVNETYGIIYNKDLLNKYFALSDAKVKSVDEIKSFDKLKEVADDIQAHKADLGVDGAFTSAGFDSSSDWRFKTHLANMPLYYEFQDDNVTTEPATIKGTYLNNYKNIFDLYITDSTTDPSLLSSKTETDAETEFSGNKAVFFQNGTWAWTNLQKAGMSADSLGMLPIYIGAPGEENQGLTTGSENYWCINNNASDADKQATKDFLKWLITSDEGKSALTNDMGFVTPFKSMNDEETDNPLVKIAKADTANSATKSVNWVFSMIPSENWKNDLGSALLNYAQGTGSWDDVQKAFVDNWATEYNLAHES</sequence>
<keyword evidence="6" id="KW-1185">Reference proteome</keyword>
<dbReference type="InterPro" id="IPR006059">
    <property type="entry name" value="SBP"/>
</dbReference>
<proteinExistence type="inferred from homology"/>
<evidence type="ECO:0000256" key="3">
    <source>
        <dbReference type="ARBA" id="ARBA00022729"/>
    </source>
</evidence>
<evidence type="ECO:0000256" key="1">
    <source>
        <dbReference type="ARBA" id="ARBA00008520"/>
    </source>
</evidence>
<dbReference type="Gene3D" id="3.40.190.10">
    <property type="entry name" value="Periplasmic binding protein-like II"/>
    <property type="match status" value="1"/>
</dbReference>
<dbReference type="OrthoDB" id="9763054at2"/>
<organism evidence="5 6">
    <name type="scientific">Pseudoscardovia suis</name>
    <dbReference type="NCBI Taxonomy" id="987063"/>
    <lineage>
        <taxon>Bacteria</taxon>
        <taxon>Bacillati</taxon>
        <taxon>Actinomycetota</taxon>
        <taxon>Actinomycetes</taxon>
        <taxon>Bifidobacteriales</taxon>
        <taxon>Bifidobacteriaceae</taxon>
        <taxon>Pseudoscardovia</taxon>
    </lineage>
</organism>
<accession>A0A261EW61</accession>
<protein>
    <submittedName>
        <fullName evidence="5">ABC transporter substrate-binding protein</fullName>
    </submittedName>
</protein>
<feature type="signal peptide" evidence="4">
    <location>
        <begin position="1"/>
        <end position="23"/>
    </location>
</feature>
<dbReference type="GO" id="GO:1901982">
    <property type="term" value="F:maltose binding"/>
    <property type="evidence" value="ECO:0007669"/>
    <property type="project" value="TreeGrafter"/>
</dbReference>
<dbReference type="PANTHER" id="PTHR30061">
    <property type="entry name" value="MALTOSE-BINDING PERIPLASMIC PROTEIN"/>
    <property type="match status" value="1"/>
</dbReference>
<evidence type="ECO:0000313" key="5">
    <source>
        <dbReference type="EMBL" id="OZG51067.1"/>
    </source>
</evidence>
<dbReference type="GO" id="GO:0055052">
    <property type="term" value="C:ATP-binding cassette (ABC) transporter complex, substrate-binding subunit-containing"/>
    <property type="evidence" value="ECO:0007669"/>
    <property type="project" value="TreeGrafter"/>
</dbReference>
<comment type="caution">
    <text evidence="5">The sequence shown here is derived from an EMBL/GenBank/DDBJ whole genome shotgun (WGS) entry which is preliminary data.</text>
</comment>
<dbReference type="Pfam" id="PF13416">
    <property type="entry name" value="SBP_bac_8"/>
    <property type="match status" value="1"/>
</dbReference>
<evidence type="ECO:0000256" key="4">
    <source>
        <dbReference type="SAM" id="SignalP"/>
    </source>
</evidence>
<dbReference type="RefSeq" id="WP_094691487.1">
    <property type="nucleotide sequence ID" value="NZ_MWWQ01000010.1"/>
</dbReference>
<dbReference type="PROSITE" id="PS51257">
    <property type="entry name" value="PROKAR_LIPOPROTEIN"/>
    <property type="match status" value="1"/>
</dbReference>
<dbReference type="GO" id="GO:0015768">
    <property type="term" value="P:maltose transport"/>
    <property type="evidence" value="ECO:0007669"/>
    <property type="project" value="TreeGrafter"/>
</dbReference>
<evidence type="ECO:0000256" key="2">
    <source>
        <dbReference type="ARBA" id="ARBA00022448"/>
    </source>
</evidence>
<dbReference type="Proteomes" id="UP000216454">
    <property type="component" value="Unassembled WGS sequence"/>
</dbReference>
<comment type="similarity">
    <text evidence="1">Belongs to the bacterial solute-binding protein 1 family.</text>
</comment>
<dbReference type="AlphaFoldDB" id="A0A261EW61"/>
<gene>
    <name evidence="5" type="ORF">PSSU_1135</name>
</gene>
<reference evidence="5 6" key="1">
    <citation type="journal article" date="2017" name="BMC Genomics">
        <title>Comparative genomic and phylogenomic analyses of the Bifidobacteriaceae family.</title>
        <authorList>
            <person name="Lugli G.A."/>
            <person name="Milani C."/>
            <person name="Turroni F."/>
            <person name="Duranti S."/>
            <person name="Mancabelli L."/>
            <person name="Mangifesta M."/>
            <person name="Ferrario C."/>
            <person name="Modesto M."/>
            <person name="Mattarelli P."/>
            <person name="Jiri K."/>
            <person name="van Sinderen D."/>
            <person name="Ventura M."/>
        </authorList>
    </citation>
    <scope>NUCLEOTIDE SEQUENCE [LARGE SCALE GENOMIC DNA]</scope>
    <source>
        <strain evidence="5 6">DSM 24744</strain>
    </source>
</reference>
<feature type="chain" id="PRO_5039421195" evidence="4">
    <location>
        <begin position="24"/>
        <end position="447"/>
    </location>
</feature>
<keyword evidence="2" id="KW-0813">Transport</keyword>